<dbReference type="Pfam" id="PF05930">
    <property type="entry name" value="Phage_AlpA"/>
    <property type="match status" value="1"/>
</dbReference>
<name>A0ABV7X512_9HYPH</name>
<accession>A0ABV7X512</accession>
<dbReference type="PANTHER" id="PTHR36154:SF1">
    <property type="entry name" value="DNA-BINDING TRANSCRIPTIONAL ACTIVATOR ALPA"/>
    <property type="match status" value="1"/>
</dbReference>
<evidence type="ECO:0000313" key="2">
    <source>
        <dbReference type="Proteomes" id="UP001595613"/>
    </source>
</evidence>
<keyword evidence="2" id="KW-1185">Reference proteome</keyword>
<dbReference type="RefSeq" id="WP_380098347.1">
    <property type="nucleotide sequence ID" value="NZ_JBHRYD010000016.1"/>
</dbReference>
<protein>
    <submittedName>
        <fullName evidence="1">Helix-turn-helix transcriptional regulator</fullName>
    </submittedName>
</protein>
<dbReference type="PANTHER" id="PTHR36154">
    <property type="entry name" value="DNA-BINDING TRANSCRIPTIONAL ACTIVATOR ALPA"/>
    <property type="match status" value="1"/>
</dbReference>
<comment type="caution">
    <text evidence="1">The sequence shown here is derived from an EMBL/GenBank/DDBJ whole genome shotgun (WGS) entry which is preliminary data.</text>
</comment>
<dbReference type="Proteomes" id="UP001595613">
    <property type="component" value="Unassembled WGS sequence"/>
</dbReference>
<dbReference type="InterPro" id="IPR052931">
    <property type="entry name" value="Prophage_regulatory_activator"/>
</dbReference>
<dbReference type="Gene3D" id="1.10.238.160">
    <property type="match status" value="1"/>
</dbReference>
<organism evidence="1 2">
    <name type="scientific">Devosia honganensis</name>
    <dbReference type="NCBI Taxonomy" id="1610527"/>
    <lineage>
        <taxon>Bacteria</taxon>
        <taxon>Pseudomonadati</taxon>
        <taxon>Pseudomonadota</taxon>
        <taxon>Alphaproteobacteria</taxon>
        <taxon>Hyphomicrobiales</taxon>
        <taxon>Devosiaceae</taxon>
        <taxon>Devosia</taxon>
    </lineage>
</organism>
<gene>
    <name evidence="1" type="ORF">ACFOOL_15960</name>
</gene>
<proteinExistence type="predicted"/>
<sequence>MTDEIWRLRRVMAVIGMSRSWLYEEVAAGRFPAPLQLGQRAIGWRRSEVKNWLGGRVRKEGNR</sequence>
<dbReference type="EMBL" id="JBHRYD010000016">
    <property type="protein sequence ID" value="MFC3706244.1"/>
    <property type="molecule type" value="Genomic_DNA"/>
</dbReference>
<evidence type="ECO:0000313" key="1">
    <source>
        <dbReference type="EMBL" id="MFC3706244.1"/>
    </source>
</evidence>
<reference evidence="2" key="1">
    <citation type="journal article" date="2019" name="Int. J. Syst. Evol. Microbiol.">
        <title>The Global Catalogue of Microorganisms (GCM) 10K type strain sequencing project: providing services to taxonomists for standard genome sequencing and annotation.</title>
        <authorList>
            <consortium name="The Broad Institute Genomics Platform"/>
            <consortium name="The Broad Institute Genome Sequencing Center for Infectious Disease"/>
            <person name="Wu L."/>
            <person name="Ma J."/>
        </authorList>
    </citation>
    <scope>NUCLEOTIDE SEQUENCE [LARGE SCALE GENOMIC DNA]</scope>
    <source>
        <strain evidence="2">KCTC 42281</strain>
    </source>
</reference>
<dbReference type="InterPro" id="IPR010260">
    <property type="entry name" value="AlpA"/>
</dbReference>